<feature type="active site" description="Charge relay system" evidence="8">
    <location>
        <position position="156"/>
    </location>
</feature>
<gene>
    <name evidence="13" type="primary">degQ</name>
    <name evidence="13" type="ordered locus">Pcar_2948</name>
</gene>
<dbReference type="GO" id="GO:0004252">
    <property type="term" value="F:serine-type endopeptidase activity"/>
    <property type="evidence" value="ECO:0007669"/>
    <property type="project" value="InterPro"/>
</dbReference>
<dbReference type="KEGG" id="pca:Pcar_2948"/>
<dbReference type="PRINTS" id="PR00834">
    <property type="entry name" value="PROTEASES2C"/>
</dbReference>
<dbReference type="InterPro" id="IPR001940">
    <property type="entry name" value="Peptidase_S1C"/>
</dbReference>
<dbReference type="PANTHER" id="PTHR43343:SF3">
    <property type="entry name" value="PROTEASE DO-LIKE 8, CHLOROPLASTIC"/>
    <property type="match status" value="1"/>
</dbReference>
<keyword evidence="4" id="KW-0677">Repeat</keyword>
<evidence type="ECO:0000256" key="5">
    <source>
        <dbReference type="ARBA" id="ARBA00022764"/>
    </source>
</evidence>
<evidence type="ECO:0000256" key="2">
    <source>
        <dbReference type="ARBA" id="ARBA00022670"/>
    </source>
</evidence>
<feature type="signal peptide" evidence="11">
    <location>
        <begin position="1"/>
        <end position="19"/>
    </location>
</feature>
<dbReference type="STRING" id="338963.Pcar_2948"/>
<dbReference type="Pfam" id="PF17820">
    <property type="entry name" value="PDZ_6"/>
    <property type="match status" value="1"/>
</dbReference>
<dbReference type="HOGENOM" id="CLU_020120_1_0_7"/>
<dbReference type="PANTHER" id="PTHR43343">
    <property type="entry name" value="PEPTIDASE S12"/>
    <property type="match status" value="1"/>
</dbReference>
<dbReference type="GO" id="GO:0006508">
    <property type="term" value="P:proteolysis"/>
    <property type="evidence" value="ECO:0007669"/>
    <property type="project" value="UniProtKB-KW"/>
</dbReference>
<dbReference type="SUPFAM" id="SSF50494">
    <property type="entry name" value="Trypsin-like serine proteases"/>
    <property type="match status" value="1"/>
</dbReference>
<dbReference type="Gene3D" id="2.30.42.10">
    <property type="match status" value="2"/>
</dbReference>
<protein>
    <submittedName>
        <fullName evidence="13">Periplasmic trypsin-like serine protease lipoprotein DegQ</fullName>
    </submittedName>
</protein>
<evidence type="ECO:0000256" key="1">
    <source>
        <dbReference type="ARBA" id="ARBA00004418"/>
    </source>
</evidence>
<dbReference type="InterPro" id="IPR009003">
    <property type="entry name" value="Peptidase_S1_PA"/>
</dbReference>
<reference evidence="14" key="1">
    <citation type="submission" date="2005-10" db="EMBL/GenBank/DDBJ databases">
        <title>Complete sequence of Pelobacter carbinolicus DSM 2380.</title>
        <authorList>
            <person name="Copeland A."/>
            <person name="Lucas S."/>
            <person name="Lapidus A."/>
            <person name="Barry K."/>
            <person name="Detter J.C."/>
            <person name="Glavina T."/>
            <person name="Hammon N."/>
            <person name="Israni S."/>
            <person name="Pitluck S."/>
            <person name="Chertkov O."/>
            <person name="Schmutz J."/>
            <person name="Larimer F."/>
            <person name="Land M."/>
            <person name="Kyrpides N."/>
            <person name="Ivanova N."/>
            <person name="Richardson P."/>
        </authorList>
    </citation>
    <scope>NUCLEOTIDE SEQUENCE [LARGE SCALE GENOMIC DNA]</scope>
    <source>
        <strain evidence="14">DSM 2380 / NBRC 103641 / GraBd1</strain>
    </source>
</reference>
<proteinExistence type="predicted"/>
<dbReference type="AlphaFoldDB" id="Q3A0C4"/>
<dbReference type="InterPro" id="IPR011782">
    <property type="entry name" value="Pept_S1C_Do"/>
</dbReference>
<dbReference type="RefSeq" id="WP_011342736.1">
    <property type="nucleotide sequence ID" value="NC_007498.2"/>
</dbReference>
<keyword evidence="2 13" id="KW-0645">Protease</keyword>
<evidence type="ECO:0000256" key="10">
    <source>
        <dbReference type="SAM" id="MobiDB-lite"/>
    </source>
</evidence>
<feature type="binding site" evidence="9">
    <location>
        <begin position="229"/>
        <end position="231"/>
    </location>
    <ligand>
        <name>substrate</name>
    </ligand>
</feature>
<feature type="chain" id="PRO_5038791415" evidence="11">
    <location>
        <begin position="20"/>
        <end position="478"/>
    </location>
</feature>
<evidence type="ECO:0000313" key="14">
    <source>
        <dbReference type="Proteomes" id="UP000002534"/>
    </source>
</evidence>
<dbReference type="InterPro" id="IPR001478">
    <property type="entry name" value="PDZ"/>
</dbReference>
<dbReference type="SMART" id="SM00228">
    <property type="entry name" value="PDZ"/>
    <property type="match status" value="2"/>
</dbReference>
<keyword evidence="3 11" id="KW-0732">Signal</keyword>
<comment type="subcellular location">
    <subcellularLocation>
        <location evidence="1">Periplasm</location>
    </subcellularLocation>
</comment>
<keyword evidence="13" id="KW-0449">Lipoprotein</keyword>
<evidence type="ECO:0000259" key="12">
    <source>
        <dbReference type="PROSITE" id="PS50106"/>
    </source>
</evidence>
<dbReference type="NCBIfam" id="TIGR02037">
    <property type="entry name" value="degP_htrA_DO"/>
    <property type="match status" value="1"/>
</dbReference>
<organism evidence="13 14">
    <name type="scientific">Syntrophotalea carbinolica (strain DSM 2380 / NBRC 103641 / GraBd1)</name>
    <name type="common">Pelobacter carbinolicus</name>
    <dbReference type="NCBI Taxonomy" id="338963"/>
    <lineage>
        <taxon>Bacteria</taxon>
        <taxon>Pseudomonadati</taxon>
        <taxon>Thermodesulfobacteriota</taxon>
        <taxon>Desulfuromonadia</taxon>
        <taxon>Desulfuromonadales</taxon>
        <taxon>Syntrophotaleaceae</taxon>
        <taxon>Syntrophotalea</taxon>
    </lineage>
</organism>
<feature type="active site" description="Charge relay system" evidence="8">
    <location>
        <position position="231"/>
    </location>
</feature>
<evidence type="ECO:0000256" key="8">
    <source>
        <dbReference type="PIRSR" id="PIRSR611782-1"/>
    </source>
</evidence>
<evidence type="ECO:0000313" key="13">
    <source>
        <dbReference type="EMBL" id="ABA90183.1"/>
    </source>
</evidence>
<name>Q3A0C4_SYNC1</name>
<keyword evidence="6" id="KW-0378">Hydrolase</keyword>
<evidence type="ECO:0000256" key="7">
    <source>
        <dbReference type="ARBA" id="ARBA00022825"/>
    </source>
</evidence>
<dbReference type="eggNOG" id="COG0265">
    <property type="taxonomic scope" value="Bacteria"/>
</dbReference>
<feature type="binding site" evidence="9">
    <location>
        <position position="156"/>
    </location>
    <ligand>
        <name>substrate</name>
    </ligand>
</feature>
<dbReference type="EMBL" id="CP000142">
    <property type="protein sequence ID" value="ABA90183.1"/>
    <property type="molecule type" value="Genomic_DNA"/>
</dbReference>
<dbReference type="CDD" id="cd10839">
    <property type="entry name" value="cpPDZ1_DegP-like"/>
    <property type="match status" value="1"/>
</dbReference>
<dbReference type="SUPFAM" id="SSF50156">
    <property type="entry name" value="PDZ domain-like"/>
    <property type="match status" value="2"/>
</dbReference>
<evidence type="ECO:0000256" key="3">
    <source>
        <dbReference type="ARBA" id="ARBA00022729"/>
    </source>
</evidence>
<evidence type="ECO:0000256" key="11">
    <source>
        <dbReference type="SAM" id="SignalP"/>
    </source>
</evidence>
<dbReference type="GO" id="GO:0042597">
    <property type="term" value="C:periplasmic space"/>
    <property type="evidence" value="ECO:0007669"/>
    <property type="project" value="UniProtKB-SubCell"/>
</dbReference>
<keyword evidence="7" id="KW-0720">Serine protease</keyword>
<dbReference type="Pfam" id="PF13180">
    <property type="entry name" value="PDZ_2"/>
    <property type="match status" value="1"/>
</dbReference>
<dbReference type="InterPro" id="IPR036034">
    <property type="entry name" value="PDZ_sf"/>
</dbReference>
<feature type="domain" description="PDZ" evidence="12">
    <location>
        <begin position="272"/>
        <end position="363"/>
    </location>
</feature>
<feature type="region of interest" description="Disordered" evidence="10">
    <location>
        <begin position="27"/>
        <end position="47"/>
    </location>
</feature>
<feature type="domain" description="PDZ" evidence="12">
    <location>
        <begin position="367"/>
        <end position="459"/>
    </location>
</feature>
<sequence length="478" mass="50813">MMRFRRTLVTLLISGLVVATLPACKTDSNKPTAPDTPPAAQAPPVPEPAPELLATQAAFIDVSEKVTPSVVNIQAARVSRTPRLGPLFEDFFNEMFRGRRLPQQKSRSLGSGVIISSDGYILTNEHVIKGAEEIKVKLSDDRVYEGRLVGSDPRTDVAVLKIESTEKLPAAVLGDSDKLQVGQWALAIGNPFGLDRTLTVGVVSATGRTNVGIEDYEDFIQTDASINPGNSGGPLLNIYGEVVGINTAIVASGQGIGFAIPINMARAISDQLMTTGQVVRGWLGVSIQDLSAELADSFGLDRATGALVNQVLPDSPAQQAGIRRGDILLELQGRTIRNASDLQQLIANTPAGKTVDLKILREGRESTIQVTIKPRGQVAGASSGERQSLGLTLVNTEQNRGIAVRDVASGSIGAEAGIRPGDIILSLNNVKLTDLLSFDRALKEAQTTKIVRLLIKRGEAMLYLAFPASAFNADSDLP</sequence>
<accession>Q3A0C4</accession>
<evidence type="ECO:0000256" key="4">
    <source>
        <dbReference type="ARBA" id="ARBA00022737"/>
    </source>
</evidence>
<dbReference type="PROSITE" id="PS50106">
    <property type="entry name" value="PDZ"/>
    <property type="match status" value="2"/>
</dbReference>
<evidence type="ECO:0000256" key="6">
    <source>
        <dbReference type="ARBA" id="ARBA00022801"/>
    </source>
</evidence>
<feature type="binding site" evidence="9">
    <location>
        <position position="126"/>
    </location>
    <ligand>
        <name>substrate</name>
    </ligand>
</feature>
<feature type="active site" description="Charge relay system" evidence="8">
    <location>
        <position position="126"/>
    </location>
</feature>
<dbReference type="MEROPS" id="S01.480"/>
<evidence type="ECO:0000256" key="9">
    <source>
        <dbReference type="PIRSR" id="PIRSR611782-2"/>
    </source>
</evidence>
<feature type="compositionally biased region" description="Pro residues" evidence="10">
    <location>
        <begin position="34"/>
        <end position="47"/>
    </location>
</feature>
<reference evidence="13 14" key="2">
    <citation type="journal article" date="2012" name="BMC Genomics">
        <title>The genome of Pelobacter carbinolicus reveals surprising metabolic capabilities and physiological features.</title>
        <authorList>
            <person name="Aklujkar M."/>
            <person name="Haveman S.A."/>
            <person name="Didonato R.Jr."/>
            <person name="Chertkov O."/>
            <person name="Han C.S."/>
            <person name="Land M.L."/>
            <person name="Brown P."/>
            <person name="Lovley D.R."/>
        </authorList>
    </citation>
    <scope>NUCLEOTIDE SEQUENCE [LARGE SCALE GENOMIC DNA]</scope>
    <source>
        <strain evidence="14">DSM 2380 / NBRC 103641 / GraBd1</strain>
    </source>
</reference>
<dbReference type="InterPro" id="IPR041489">
    <property type="entry name" value="PDZ_6"/>
</dbReference>
<keyword evidence="5" id="KW-0574">Periplasm</keyword>
<dbReference type="Pfam" id="PF13365">
    <property type="entry name" value="Trypsin_2"/>
    <property type="match status" value="1"/>
</dbReference>
<feature type="binding site" evidence="9">
    <location>
        <begin position="247"/>
        <end position="251"/>
    </location>
    <ligand>
        <name>substrate</name>
    </ligand>
</feature>
<dbReference type="InterPro" id="IPR051201">
    <property type="entry name" value="Chloro_Bact_Ser_Proteases"/>
</dbReference>
<dbReference type="Proteomes" id="UP000002534">
    <property type="component" value="Chromosome"/>
</dbReference>
<dbReference type="Gene3D" id="2.40.10.120">
    <property type="match status" value="1"/>
</dbReference>
<keyword evidence="14" id="KW-1185">Reference proteome</keyword>